<sequence>MKNILITGSSSYVGNALGDWLRNWPEAYNIDFISMKNASWSLVDLSIYDVVFHVAAIVHKKEKKYMEEQYFEVNRDLTLELANKSKLAGVKHFIFMSSFSVYGIEGDITKDIMVSANTQCSPNSYYGKSKYEAELGLQFLESEEFKISIIRAPMIYGPNSPGNYERLRKLILQIKIFPYINNQRSMIFIDNLSEFIKLTIDNGTNGVFSPQNKEYVNTYELVKLISEENDASTFYSKKLGELVLKVGKKKSIVNKIFGNLKYDLSISNYFDYKYALIDFPDSIKLCEKISEKSAEN</sequence>
<proteinExistence type="predicted"/>
<dbReference type="InterPro" id="IPR001509">
    <property type="entry name" value="Epimerase_deHydtase"/>
</dbReference>
<dbReference type="PANTHER" id="PTHR43245:SF58">
    <property type="entry name" value="BLL5923 PROTEIN"/>
    <property type="match status" value="1"/>
</dbReference>
<comment type="caution">
    <text evidence="2">The sequence shown here is derived from an EMBL/GenBank/DDBJ whole genome shotgun (WGS) entry which is preliminary data.</text>
</comment>
<dbReference type="PANTHER" id="PTHR43245">
    <property type="entry name" value="BIFUNCTIONAL POLYMYXIN RESISTANCE PROTEIN ARNA"/>
    <property type="match status" value="1"/>
</dbReference>
<dbReference type="Pfam" id="PF01370">
    <property type="entry name" value="Epimerase"/>
    <property type="match status" value="1"/>
</dbReference>
<protein>
    <submittedName>
        <fullName evidence="2">NAD-dependent epimerase/dehydratase family protein</fullName>
    </submittedName>
</protein>
<reference evidence="3" key="1">
    <citation type="journal article" date="2019" name="Int. J. Syst. Evol. Microbiol.">
        <title>The Global Catalogue of Microorganisms (GCM) 10K type strain sequencing project: providing services to taxonomists for standard genome sequencing and annotation.</title>
        <authorList>
            <consortium name="The Broad Institute Genomics Platform"/>
            <consortium name="The Broad Institute Genome Sequencing Center for Infectious Disease"/>
            <person name="Wu L."/>
            <person name="Ma J."/>
        </authorList>
    </citation>
    <scope>NUCLEOTIDE SEQUENCE [LARGE SCALE GENOMIC DNA]</scope>
    <source>
        <strain evidence="3">CCM 8725</strain>
    </source>
</reference>
<dbReference type="EMBL" id="JBHUKY010000058">
    <property type="protein sequence ID" value="MFD2413114.1"/>
    <property type="molecule type" value="Genomic_DNA"/>
</dbReference>
<dbReference type="InterPro" id="IPR050177">
    <property type="entry name" value="Lipid_A_modif_metabolic_enz"/>
</dbReference>
<feature type="domain" description="NAD-dependent epimerase/dehydratase" evidence="1">
    <location>
        <begin position="47"/>
        <end position="203"/>
    </location>
</feature>
<keyword evidence="3" id="KW-1185">Reference proteome</keyword>
<dbReference type="RefSeq" id="WP_209993563.1">
    <property type="nucleotide sequence ID" value="NZ_JBHSVQ010000001.1"/>
</dbReference>
<name>A0ABW5FEJ7_9BACL</name>
<dbReference type="Proteomes" id="UP001597448">
    <property type="component" value="Unassembled WGS sequence"/>
</dbReference>
<organism evidence="2 3">
    <name type="scientific">Paenibacillus rhizoplanae</name>
    <dbReference type="NCBI Taxonomy" id="1917181"/>
    <lineage>
        <taxon>Bacteria</taxon>
        <taxon>Bacillati</taxon>
        <taxon>Bacillota</taxon>
        <taxon>Bacilli</taxon>
        <taxon>Bacillales</taxon>
        <taxon>Paenibacillaceae</taxon>
        <taxon>Paenibacillus</taxon>
    </lineage>
</organism>
<evidence type="ECO:0000313" key="2">
    <source>
        <dbReference type="EMBL" id="MFD2413114.1"/>
    </source>
</evidence>
<accession>A0ABW5FEJ7</accession>
<evidence type="ECO:0000313" key="3">
    <source>
        <dbReference type="Proteomes" id="UP001597448"/>
    </source>
</evidence>
<dbReference type="SUPFAM" id="SSF51735">
    <property type="entry name" value="NAD(P)-binding Rossmann-fold domains"/>
    <property type="match status" value="1"/>
</dbReference>
<dbReference type="Gene3D" id="3.40.50.720">
    <property type="entry name" value="NAD(P)-binding Rossmann-like Domain"/>
    <property type="match status" value="1"/>
</dbReference>
<evidence type="ECO:0000259" key="1">
    <source>
        <dbReference type="Pfam" id="PF01370"/>
    </source>
</evidence>
<gene>
    <name evidence="2" type="ORF">ACFSX3_24830</name>
</gene>
<dbReference type="InterPro" id="IPR036291">
    <property type="entry name" value="NAD(P)-bd_dom_sf"/>
</dbReference>